<dbReference type="GO" id="GO:0007032">
    <property type="term" value="P:endosome organization"/>
    <property type="evidence" value="ECO:0007669"/>
    <property type="project" value="TreeGrafter"/>
</dbReference>
<dbReference type="EC" id="2.7.1.67" evidence="9"/>
<dbReference type="GO" id="GO:0005802">
    <property type="term" value="C:trans-Golgi network"/>
    <property type="evidence" value="ECO:0007669"/>
    <property type="project" value="TreeGrafter"/>
</dbReference>
<accession>A0A914VIZ2</accession>
<dbReference type="InterPro" id="IPR000403">
    <property type="entry name" value="PI3/4_kinase_cat_dom"/>
</dbReference>
<comment type="catalytic activity">
    <reaction evidence="9">
        <text>a 1,2-diacyl-sn-glycero-3-phospho-(1D-myo-inositol) + ATP = a 1,2-diacyl-sn-glycero-3-phospho-(1D-myo-inositol 4-phosphate) + ADP + H(+)</text>
        <dbReference type="Rhea" id="RHEA:19877"/>
        <dbReference type="ChEBI" id="CHEBI:15378"/>
        <dbReference type="ChEBI" id="CHEBI:30616"/>
        <dbReference type="ChEBI" id="CHEBI:57880"/>
        <dbReference type="ChEBI" id="CHEBI:58178"/>
        <dbReference type="ChEBI" id="CHEBI:456216"/>
        <dbReference type="EC" id="2.7.1.67"/>
    </reaction>
</comment>
<evidence type="ECO:0000256" key="2">
    <source>
        <dbReference type="ARBA" id="ARBA00008941"/>
    </source>
</evidence>
<protein>
    <recommendedName>
        <fullName evidence="9">Phosphatidylinositol 4-kinase type 2</fullName>
        <ecNumber evidence="9">2.7.1.67</ecNumber>
    </recommendedName>
</protein>
<name>A0A914VIZ2_9BILA</name>
<evidence type="ECO:0000256" key="4">
    <source>
        <dbReference type="ARBA" id="ARBA00022679"/>
    </source>
</evidence>
<dbReference type="WBParaSite" id="PSAMB.scaffold2064size45355.g16365.t1">
    <property type="protein sequence ID" value="PSAMB.scaffold2064size45355.g16365.t1"/>
    <property type="gene ID" value="PSAMB.scaffold2064size45355.g16365"/>
</dbReference>
<keyword evidence="4 9" id="KW-0808">Transferase</keyword>
<evidence type="ECO:0000313" key="11">
    <source>
        <dbReference type="Proteomes" id="UP000887566"/>
    </source>
</evidence>
<dbReference type="GO" id="GO:0005768">
    <property type="term" value="C:endosome"/>
    <property type="evidence" value="ECO:0007669"/>
    <property type="project" value="TreeGrafter"/>
</dbReference>
<sequence length="228" mass="26138">MTKDRGNDNWLIRYDFPKVEEGDTIVVTDTQTAVIRVPSAIIPTEHHDDTETLITIQDVPQSELPTLETPSMVDNEAELYRKGKDSEGEQQTADNAETSEPFATVLMPTVKVAAIDNGLAFPFKHPDEWRAYPYYWAWLPFAKEPFSEETIAHVLPQIDDTDFVRDLCEDLRKIFQTDPGFDTKMFEQQMSVMRGQMFNLREALRTRKSPVALVQMPPQLMVEVKRTG</sequence>
<evidence type="ECO:0000256" key="5">
    <source>
        <dbReference type="ARBA" id="ARBA00022741"/>
    </source>
</evidence>
<evidence type="ECO:0000256" key="8">
    <source>
        <dbReference type="ARBA" id="ARBA00023136"/>
    </source>
</evidence>
<comment type="subcellular location">
    <subcellularLocation>
        <location evidence="1">Cell membrane</location>
    </subcellularLocation>
    <subcellularLocation>
        <location evidence="9">Membrane</location>
        <topology evidence="9">Peripheral membrane protein</topology>
    </subcellularLocation>
</comment>
<keyword evidence="6 9" id="KW-0418">Kinase</keyword>
<keyword evidence="5 9" id="KW-0547">Nucleotide-binding</keyword>
<reference evidence="12" key="1">
    <citation type="submission" date="2022-11" db="UniProtKB">
        <authorList>
            <consortium name="WormBaseParasite"/>
        </authorList>
    </citation>
    <scope>IDENTIFICATION</scope>
</reference>
<dbReference type="AlphaFoldDB" id="A0A914VIZ2"/>
<keyword evidence="11" id="KW-1185">Reference proteome</keyword>
<feature type="domain" description="PI3K/PI4K catalytic" evidence="10">
    <location>
        <begin position="1"/>
        <end position="223"/>
    </location>
</feature>
<evidence type="ECO:0000313" key="12">
    <source>
        <dbReference type="WBParaSite" id="PSAMB.scaffold2064size45355.g16365.t1"/>
    </source>
</evidence>
<dbReference type="GO" id="GO:0007030">
    <property type="term" value="P:Golgi organization"/>
    <property type="evidence" value="ECO:0007669"/>
    <property type="project" value="TreeGrafter"/>
</dbReference>
<proteinExistence type="inferred from homology"/>
<dbReference type="PROSITE" id="PS50290">
    <property type="entry name" value="PI3_4_KINASE_3"/>
    <property type="match status" value="1"/>
</dbReference>
<evidence type="ECO:0000256" key="6">
    <source>
        <dbReference type="ARBA" id="ARBA00022777"/>
    </source>
</evidence>
<organism evidence="11 12">
    <name type="scientific">Plectus sambesii</name>
    <dbReference type="NCBI Taxonomy" id="2011161"/>
    <lineage>
        <taxon>Eukaryota</taxon>
        <taxon>Metazoa</taxon>
        <taxon>Ecdysozoa</taxon>
        <taxon>Nematoda</taxon>
        <taxon>Chromadorea</taxon>
        <taxon>Plectida</taxon>
        <taxon>Plectina</taxon>
        <taxon>Plectoidea</taxon>
        <taxon>Plectidae</taxon>
        <taxon>Plectus</taxon>
    </lineage>
</organism>
<evidence type="ECO:0000256" key="1">
    <source>
        <dbReference type="ARBA" id="ARBA00004236"/>
    </source>
</evidence>
<keyword evidence="7 9" id="KW-0067">ATP-binding</keyword>
<evidence type="ECO:0000256" key="3">
    <source>
        <dbReference type="ARBA" id="ARBA00022475"/>
    </source>
</evidence>
<keyword evidence="3" id="KW-1003">Cell membrane</keyword>
<dbReference type="InterPro" id="IPR039756">
    <property type="entry name" value="Lsb6/PI4K2"/>
</dbReference>
<dbReference type="PANTHER" id="PTHR12865">
    <property type="entry name" value="PHOSPHATIDYLINOSITOL 4-KINASE TYPE-II"/>
    <property type="match status" value="1"/>
</dbReference>
<dbReference type="Pfam" id="PF00454">
    <property type="entry name" value="PI3_PI4_kinase"/>
    <property type="match status" value="1"/>
</dbReference>
<dbReference type="GO" id="GO:0005886">
    <property type="term" value="C:plasma membrane"/>
    <property type="evidence" value="ECO:0007669"/>
    <property type="project" value="UniProtKB-SubCell"/>
</dbReference>
<evidence type="ECO:0000259" key="10">
    <source>
        <dbReference type="PROSITE" id="PS50290"/>
    </source>
</evidence>
<keyword evidence="8 9" id="KW-0472">Membrane</keyword>
<dbReference type="GO" id="GO:0005524">
    <property type="term" value="F:ATP binding"/>
    <property type="evidence" value="ECO:0007669"/>
    <property type="project" value="UniProtKB-UniRule"/>
</dbReference>
<dbReference type="GO" id="GO:0046854">
    <property type="term" value="P:phosphatidylinositol phosphate biosynthetic process"/>
    <property type="evidence" value="ECO:0007669"/>
    <property type="project" value="UniProtKB-UniRule"/>
</dbReference>
<evidence type="ECO:0000256" key="7">
    <source>
        <dbReference type="ARBA" id="ARBA00022840"/>
    </source>
</evidence>
<evidence type="ECO:0000256" key="9">
    <source>
        <dbReference type="RuleBase" id="RU367084"/>
    </source>
</evidence>
<dbReference type="GO" id="GO:0005765">
    <property type="term" value="C:lysosomal membrane"/>
    <property type="evidence" value="ECO:0007669"/>
    <property type="project" value="TreeGrafter"/>
</dbReference>
<dbReference type="GO" id="GO:0004430">
    <property type="term" value="F:1-phosphatidylinositol 4-kinase activity"/>
    <property type="evidence" value="ECO:0007669"/>
    <property type="project" value="UniProtKB-UniRule"/>
</dbReference>
<dbReference type="Proteomes" id="UP000887566">
    <property type="component" value="Unplaced"/>
</dbReference>
<dbReference type="PANTHER" id="PTHR12865:SF1">
    <property type="entry name" value="PHOSPHATIDYLINOSITOL 4-KINASE TYPE 2"/>
    <property type="match status" value="1"/>
</dbReference>
<comment type="similarity">
    <text evidence="2 9">Belongs to the PI3/PI4-kinase family. Type II PI4K subfamily.</text>
</comment>